<keyword evidence="2 5" id="KW-0547">Nucleotide-binding</keyword>
<dbReference type="Proteomes" id="UP000553632">
    <property type="component" value="Unassembled WGS sequence"/>
</dbReference>
<organism evidence="5 6">
    <name type="scientific">Perkinsus olseni</name>
    <name type="common">Perkinsus atlanticus</name>
    <dbReference type="NCBI Taxonomy" id="32597"/>
    <lineage>
        <taxon>Eukaryota</taxon>
        <taxon>Sar</taxon>
        <taxon>Alveolata</taxon>
        <taxon>Perkinsozoa</taxon>
        <taxon>Perkinsea</taxon>
        <taxon>Perkinsida</taxon>
        <taxon>Perkinsidae</taxon>
        <taxon>Perkinsus</taxon>
    </lineage>
</organism>
<protein>
    <submittedName>
        <fullName evidence="5">ATP-dependent RNA helicase ddx55</fullName>
    </submittedName>
</protein>
<feature type="domain" description="ATP-dependent rRNA helicase SPB4-like C-terminal extension" evidence="4">
    <location>
        <begin position="1"/>
        <end position="45"/>
    </location>
</feature>
<dbReference type="InterPro" id="IPR038752">
    <property type="entry name" value="IQCH"/>
</dbReference>
<sequence>AVAAFVSFVRGYSEHELSFVFNIKELDLGDVATSFSLLRLPRVKEIMGRQIENFMQSEVPPDSVAYSDATKEAARQERLKKVEIEREERRKRREKIAQKQNVVRSRTEKRECRRTTTQHELDSLQREEALVKKLKKGKISRKQFEHEMKTLDGVEDDDDDDADELSESSSAEEETEKVGGSSVTKKRIRKDVMGSSPEVSKKIELIQAYWRNSVRRRSRSRVILMMSLAALRIQRFWRSVAALGRTRKRIWRVFGERRLAARKLNSEGRGHRRGGRRIEVHLDGGMGSIFRIMEDKVDLVIVVEEEIPSEMMLYYDRLLRWRGIENPWGRVQILSVDSSVRCTDLVSSILCSPKLLSRLEDLLSAYEGRAMIVTERGRPITEGHLQLSGYLRAPLTSVAVGVTSWRIMMKKIVEENEDLQKFVPPYSCGPWNDVDDLIHEWSCLCEQYRKVCCKWMLEVDGMEPKDAGRIFVDFSSRRGAMLADELKSMPKAETLCNLAVRRGGVIRGLPSPQLASISVHMDIDEGTVRVSGTSEGIFHNRTPTCALIPHCTRPWGKRSGVVEELGRRVGEALGRSGIRGFASVELIVFMNPNFDEELAANVEDIVGSIGRSDLLDEGVDDGMFAALKSAESLCIDRVIDNVERDITSSLRSGDDKVGSVREYLRAWMAQMSRDGFEVLDCRDPINKFACWISSVNLGVMTEEVRSGVRTRR</sequence>
<feature type="non-terminal residue" evidence="5">
    <location>
        <position position="1"/>
    </location>
</feature>
<feature type="region of interest" description="Disordered" evidence="3">
    <location>
        <begin position="95"/>
        <end position="123"/>
    </location>
</feature>
<keyword evidence="2 5" id="KW-0347">Helicase</keyword>
<dbReference type="GO" id="GO:0016787">
    <property type="term" value="F:hydrolase activity"/>
    <property type="evidence" value="ECO:0007669"/>
    <property type="project" value="UniProtKB-KW"/>
</dbReference>
<keyword evidence="1" id="KW-0378">Hydrolase</keyword>
<dbReference type="AlphaFoldDB" id="A0A7J6RLS0"/>
<comment type="caution">
    <text evidence="5">The sequence shown here is derived from an EMBL/GenBank/DDBJ whole genome shotgun (WGS) entry which is preliminary data.</text>
</comment>
<proteinExistence type="predicted"/>
<name>A0A7J6RLS0_PEROL</name>
<dbReference type="PANTHER" id="PTHR14465">
    <property type="entry name" value="IQ DOMAIN-CONTAINING PROTEIN H"/>
    <property type="match status" value="1"/>
</dbReference>
<evidence type="ECO:0000313" key="6">
    <source>
        <dbReference type="Proteomes" id="UP000553632"/>
    </source>
</evidence>
<evidence type="ECO:0000313" key="5">
    <source>
        <dbReference type="EMBL" id="KAF4721331.1"/>
    </source>
</evidence>
<evidence type="ECO:0000259" key="4">
    <source>
        <dbReference type="SMART" id="SM01178"/>
    </source>
</evidence>
<reference evidence="5 6" key="1">
    <citation type="submission" date="2020-04" db="EMBL/GenBank/DDBJ databases">
        <title>Perkinsus olseni comparative genomics.</title>
        <authorList>
            <person name="Bogema D.R."/>
        </authorList>
    </citation>
    <scope>NUCLEOTIDE SEQUENCE [LARGE SCALE GENOMIC DNA]</scope>
    <source>
        <strain evidence="5 6">ATCC PRA-207</strain>
    </source>
</reference>
<feature type="compositionally biased region" description="Basic and acidic residues" evidence="3">
    <location>
        <begin position="105"/>
        <end position="123"/>
    </location>
</feature>
<dbReference type="SMART" id="SM01178">
    <property type="entry name" value="DUF4217"/>
    <property type="match status" value="1"/>
</dbReference>
<accession>A0A7J6RLS0</accession>
<feature type="compositionally biased region" description="Acidic residues" evidence="3">
    <location>
        <begin position="153"/>
        <end position="175"/>
    </location>
</feature>
<dbReference type="PANTHER" id="PTHR14465:SF0">
    <property type="entry name" value="IQ DOMAIN-CONTAINING PROTEIN H"/>
    <property type="match status" value="1"/>
</dbReference>
<dbReference type="InterPro" id="IPR025313">
    <property type="entry name" value="SPB4-like_CTE"/>
</dbReference>
<feature type="region of interest" description="Disordered" evidence="3">
    <location>
        <begin position="146"/>
        <end position="194"/>
    </location>
</feature>
<evidence type="ECO:0000256" key="3">
    <source>
        <dbReference type="SAM" id="MobiDB-lite"/>
    </source>
</evidence>
<evidence type="ECO:0000256" key="1">
    <source>
        <dbReference type="ARBA" id="ARBA00022801"/>
    </source>
</evidence>
<gene>
    <name evidence="5" type="primary">DDX55_1</name>
    <name evidence="5" type="ORF">FOZ63_000575</name>
</gene>
<dbReference type="Pfam" id="PF13959">
    <property type="entry name" value="CTE_SPB4"/>
    <property type="match status" value="1"/>
</dbReference>
<evidence type="ECO:0000256" key="2">
    <source>
        <dbReference type="ARBA" id="ARBA00022806"/>
    </source>
</evidence>
<keyword evidence="2 5" id="KW-0067">ATP-binding</keyword>
<keyword evidence="6" id="KW-1185">Reference proteome</keyword>
<dbReference type="EMBL" id="JABANO010024809">
    <property type="protein sequence ID" value="KAF4721331.1"/>
    <property type="molecule type" value="Genomic_DNA"/>
</dbReference>
<dbReference type="GO" id="GO:0004386">
    <property type="term" value="F:helicase activity"/>
    <property type="evidence" value="ECO:0007669"/>
    <property type="project" value="UniProtKB-KW"/>
</dbReference>